<dbReference type="SUPFAM" id="SSF48208">
    <property type="entry name" value="Six-hairpin glycosidases"/>
    <property type="match status" value="1"/>
</dbReference>
<dbReference type="Proteomes" id="UP000321723">
    <property type="component" value="Unassembled WGS sequence"/>
</dbReference>
<dbReference type="GO" id="GO:0102212">
    <property type="term" value="F:unsaturated chondroitin disaccharide hydrolase activity"/>
    <property type="evidence" value="ECO:0007669"/>
    <property type="project" value="UniProtKB-EC"/>
</dbReference>
<comment type="caution">
    <text evidence="5">The sequence shown here is derived from an EMBL/GenBank/DDBJ whole genome shotgun (WGS) entry which is preliminary data.</text>
</comment>
<dbReference type="EMBL" id="BJVQ01000039">
    <property type="protein sequence ID" value="GEL47502.1"/>
    <property type="molecule type" value="Genomic_DNA"/>
</dbReference>
<organism evidence="5 7">
    <name type="scientific">Cellulomonas hominis</name>
    <dbReference type="NCBI Taxonomy" id="156981"/>
    <lineage>
        <taxon>Bacteria</taxon>
        <taxon>Bacillati</taxon>
        <taxon>Actinomycetota</taxon>
        <taxon>Actinomycetes</taxon>
        <taxon>Micrococcales</taxon>
        <taxon>Cellulomonadaceae</taxon>
        <taxon>Cellulomonas</taxon>
    </lineage>
</organism>
<dbReference type="InterPro" id="IPR008928">
    <property type="entry name" value="6-hairpin_glycosidase_sf"/>
</dbReference>
<sequence>MTTTDALAPATRDALAAALRTLDANIAEFGDRYPDDTTSGGRYPLRPATADLPEGANRGWTTSFWPGQLWLAHELTGEQRYLDAASAHVASFADRIAREVDIDTHDLGFLYTLSCVTAWRRTGDTGARAAALGAADALMRRFLEPAGIVQAWGDLSDPAQRGRTIIDSLMNMPLLRWASAESGDPRFAAAADRHTAQLRDHILRPDDTTFHTFFWDAETGAPLRGGTEQGLSDGSCWARGQAWGIFGFALAYRETGDASFLDAARRCADYFLAHLPEDHVAFWDLVLTDGTLAERDSSSAAIAACGLDELARLLPGDAEGAAAAGRYRRAGEAVLDSLAASFTSGPDAGPGAPHLLHGVYDMPKSVGVDEGNLWGDYYYLEALTRRLLPGWDSVWWVRPAAAAAAGA</sequence>
<proteinExistence type="inferred from homology"/>
<dbReference type="InterPro" id="IPR052369">
    <property type="entry name" value="UG_Glycosaminoglycan_Hydrolase"/>
</dbReference>
<evidence type="ECO:0000313" key="8">
    <source>
        <dbReference type="Proteomes" id="UP000564629"/>
    </source>
</evidence>
<dbReference type="Proteomes" id="UP000564629">
    <property type="component" value="Unassembled WGS sequence"/>
</dbReference>
<accession>A0A511FE89</accession>
<feature type="binding site" evidence="4">
    <location>
        <position position="227"/>
    </location>
    <ligand>
        <name>substrate</name>
    </ligand>
</feature>
<feature type="active site" description="Nucleophile" evidence="3">
    <location>
        <position position="106"/>
    </location>
</feature>
<feature type="binding site" evidence="4">
    <location>
        <position position="225"/>
    </location>
    <ligand>
        <name>substrate</name>
    </ligand>
</feature>
<dbReference type="OrthoDB" id="428577at2"/>
<dbReference type="InterPro" id="IPR012341">
    <property type="entry name" value="6hp_glycosidase-like_sf"/>
</dbReference>
<feature type="binding site" evidence="4">
    <location>
        <position position="243"/>
    </location>
    <ligand>
        <name>substrate</name>
    </ligand>
</feature>
<feature type="binding site" evidence="4">
    <location>
        <position position="167"/>
    </location>
    <ligand>
        <name>substrate</name>
    </ligand>
</feature>
<evidence type="ECO:0000256" key="3">
    <source>
        <dbReference type="PIRSR" id="PIRSR610905-1"/>
    </source>
</evidence>
<gene>
    <name evidence="5" type="ORF">CHO01_26180</name>
    <name evidence="6" type="ORF">HNR08_000845</name>
</gene>
<feature type="binding site" evidence="4">
    <location>
        <position position="239"/>
    </location>
    <ligand>
        <name>substrate</name>
    </ligand>
</feature>
<dbReference type="Pfam" id="PF07470">
    <property type="entry name" value="Glyco_hydro_88"/>
    <property type="match status" value="1"/>
</dbReference>
<evidence type="ECO:0000256" key="4">
    <source>
        <dbReference type="PIRSR" id="PIRSR610905-2"/>
    </source>
</evidence>
<name>A0A511FE89_9CELL</name>
<dbReference type="GO" id="GO:0052757">
    <property type="term" value="F:chondroitin hydrolase activity"/>
    <property type="evidence" value="ECO:0007669"/>
    <property type="project" value="TreeGrafter"/>
</dbReference>
<dbReference type="PANTHER" id="PTHR36845:SF1">
    <property type="entry name" value="HYDROLASE, PUTATIVE (AFU_ORTHOLOGUE AFUA_7G05090)-RELATED"/>
    <property type="match status" value="1"/>
</dbReference>
<dbReference type="GO" id="GO:0000272">
    <property type="term" value="P:polysaccharide catabolic process"/>
    <property type="evidence" value="ECO:0007669"/>
    <property type="project" value="TreeGrafter"/>
</dbReference>
<evidence type="ECO:0000313" key="5">
    <source>
        <dbReference type="EMBL" id="GEL47502.1"/>
    </source>
</evidence>
<dbReference type="PANTHER" id="PTHR36845">
    <property type="entry name" value="HYDROLASE, PUTATIVE (AFU_ORTHOLOGUE AFUA_7G05090)-RELATED"/>
    <property type="match status" value="1"/>
</dbReference>
<dbReference type="EMBL" id="JACHDN010000001">
    <property type="protein sequence ID" value="MBB5472109.1"/>
    <property type="molecule type" value="Genomic_DNA"/>
</dbReference>
<keyword evidence="6" id="KW-0326">Glycosidase</keyword>
<evidence type="ECO:0000256" key="2">
    <source>
        <dbReference type="ARBA" id="ARBA00038358"/>
    </source>
</evidence>
<dbReference type="AlphaFoldDB" id="A0A511FE89"/>
<feature type="binding site" evidence="4">
    <location>
        <position position="106"/>
    </location>
    <ligand>
        <name>substrate</name>
    </ligand>
</feature>
<dbReference type="InterPro" id="IPR010905">
    <property type="entry name" value="Glyco_hydro_88"/>
</dbReference>
<reference evidence="5 7" key="1">
    <citation type="submission" date="2019-07" db="EMBL/GenBank/DDBJ databases">
        <title>Whole genome shotgun sequence of Cellulomonas hominis NBRC 16055.</title>
        <authorList>
            <person name="Hosoyama A."/>
            <person name="Uohara A."/>
            <person name="Ohji S."/>
            <person name="Ichikawa N."/>
        </authorList>
    </citation>
    <scope>NUCLEOTIDE SEQUENCE [LARGE SCALE GENOMIC DNA]</scope>
    <source>
        <strain evidence="5 7">NBRC 16055</strain>
    </source>
</reference>
<reference evidence="6 8" key="2">
    <citation type="submission" date="2020-08" db="EMBL/GenBank/DDBJ databases">
        <title>Sequencing the genomes of 1000 actinobacteria strains.</title>
        <authorList>
            <person name="Klenk H.-P."/>
        </authorList>
    </citation>
    <scope>NUCLEOTIDE SEQUENCE [LARGE SCALE GENOMIC DNA]</scope>
    <source>
        <strain evidence="6 8">DSM 9581</strain>
    </source>
</reference>
<comment type="similarity">
    <text evidence="2">Belongs to the glycosyl hydrolase 88 family.</text>
</comment>
<keyword evidence="1 5" id="KW-0378">Hydrolase</keyword>
<keyword evidence="7" id="KW-1185">Reference proteome</keyword>
<feature type="active site" description="Proton donor" evidence="3">
    <location>
        <position position="167"/>
    </location>
</feature>
<evidence type="ECO:0000313" key="7">
    <source>
        <dbReference type="Proteomes" id="UP000321723"/>
    </source>
</evidence>
<dbReference type="EC" id="3.2.1.180" evidence="6"/>
<dbReference type="RefSeq" id="WP_146838645.1">
    <property type="nucleotide sequence ID" value="NZ_BJVQ01000039.1"/>
</dbReference>
<evidence type="ECO:0000256" key="1">
    <source>
        <dbReference type="ARBA" id="ARBA00022801"/>
    </source>
</evidence>
<dbReference type="Gene3D" id="1.50.10.10">
    <property type="match status" value="1"/>
</dbReference>
<protein>
    <submittedName>
        <fullName evidence="5">Glycosyl hydrolase</fullName>
    </submittedName>
    <submittedName>
        <fullName evidence="6">Unsaturated chondroitin disaccharide hydrolase</fullName>
        <ecNumber evidence="6">3.2.1.180</ecNumber>
    </submittedName>
</protein>
<evidence type="ECO:0000313" key="6">
    <source>
        <dbReference type="EMBL" id="MBB5472109.1"/>
    </source>
</evidence>